<evidence type="ECO:0000313" key="8">
    <source>
        <dbReference type="Proteomes" id="UP000038083"/>
    </source>
</evidence>
<dbReference type="Pfam" id="PF01638">
    <property type="entry name" value="HxlR"/>
    <property type="match status" value="1"/>
</dbReference>
<dbReference type="EMBL" id="CDOG01000008">
    <property type="protein sequence ID" value="CEN36118.1"/>
    <property type="molecule type" value="Genomic_DNA"/>
</dbReference>
<gene>
    <name evidence="5" type="ORF">CCYN2B_170089</name>
    <name evidence="6" type="ORF">CCYN74_160018</name>
</gene>
<keyword evidence="2" id="KW-0238">DNA-binding</keyword>
<dbReference type="Gene3D" id="1.10.10.10">
    <property type="entry name" value="Winged helix-like DNA-binding domain superfamily/Winged helix DNA-binding domain"/>
    <property type="match status" value="1"/>
</dbReference>
<dbReference type="InterPro" id="IPR011991">
    <property type="entry name" value="ArsR-like_HTH"/>
</dbReference>
<dbReference type="SUPFAM" id="SSF46785">
    <property type="entry name" value="Winged helix' DNA-binding domain"/>
    <property type="match status" value="1"/>
</dbReference>
<organism evidence="5 7">
    <name type="scientific">Capnocytophaga cynodegmi</name>
    <dbReference type="NCBI Taxonomy" id="28189"/>
    <lineage>
        <taxon>Bacteria</taxon>
        <taxon>Pseudomonadati</taxon>
        <taxon>Bacteroidota</taxon>
        <taxon>Flavobacteriia</taxon>
        <taxon>Flavobacteriales</taxon>
        <taxon>Flavobacteriaceae</taxon>
        <taxon>Capnocytophaga</taxon>
    </lineage>
</organism>
<accession>A0A0B7H2X2</accession>
<dbReference type="InterPro" id="IPR036388">
    <property type="entry name" value="WH-like_DNA-bd_sf"/>
</dbReference>
<name>A0A0B7H2X2_9FLAO</name>
<dbReference type="InterPro" id="IPR036390">
    <property type="entry name" value="WH_DNA-bd_sf"/>
</dbReference>
<sequence>MFILKNVDIQYFSICQYCLFLQSKKLLMKENNENKYTEIQSVLDAIEVIGGKWKFPIIYSLCDHTKRFKELENELKGISPKALSNALKDLEMNGLIHREVFPTVPVTVEYSLTPYGKDLKPVLSALQEWGKKHREKIVESCKEKN</sequence>
<evidence type="ECO:0000313" key="5">
    <source>
        <dbReference type="EMBL" id="CEN33685.1"/>
    </source>
</evidence>
<evidence type="ECO:0000313" key="7">
    <source>
        <dbReference type="Proteomes" id="UP000038055"/>
    </source>
</evidence>
<evidence type="ECO:0000256" key="2">
    <source>
        <dbReference type="ARBA" id="ARBA00023125"/>
    </source>
</evidence>
<dbReference type="AlphaFoldDB" id="A0A0B7H2X2"/>
<evidence type="ECO:0000313" key="6">
    <source>
        <dbReference type="EMBL" id="CEN36118.1"/>
    </source>
</evidence>
<dbReference type="STRING" id="28189.CCYN74_160018"/>
<dbReference type="eggNOG" id="COG1733">
    <property type="taxonomic scope" value="Bacteria"/>
</dbReference>
<evidence type="ECO:0000256" key="1">
    <source>
        <dbReference type="ARBA" id="ARBA00023015"/>
    </source>
</evidence>
<dbReference type="GO" id="GO:0006355">
    <property type="term" value="P:regulation of DNA-templated transcription"/>
    <property type="evidence" value="ECO:0007669"/>
    <property type="project" value="UniProtKB-ARBA"/>
</dbReference>
<keyword evidence="7" id="KW-1185">Reference proteome</keyword>
<evidence type="ECO:0000256" key="3">
    <source>
        <dbReference type="ARBA" id="ARBA00023163"/>
    </source>
</evidence>
<dbReference type="Proteomes" id="UP000038083">
    <property type="component" value="Unassembled WGS sequence"/>
</dbReference>
<proteinExistence type="predicted"/>
<dbReference type="EMBL" id="CDOD01000009">
    <property type="protein sequence ID" value="CEN33685.1"/>
    <property type="molecule type" value="Genomic_DNA"/>
</dbReference>
<dbReference type="GO" id="GO:0003677">
    <property type="term" value="F:DNA binding"/>
    <property type="evidence" value="ECO:0007669"/>
    <property type="project" value="UniProtKB-KW"/>
</dbReference>
<dbReference type="PANTHER" id="PTHR33204">
    <property type="entry name" value="TRANSCRIPTIONAL REGULATOR, MARR FAMILY"/>
    <property type="match status" value="1"/>
</dbReference>
<protein>
    <recommendedName>
        <fullName evidence="4">HTH hxlR-type domain-containing protein</fullName>
    </recommendedName>
</protein>
<dbReference type="PROSITE" id="PS51118">
    <property type="entry name" value="HTH_HXLR"/>
    <property type="match status" value="1"/>
</dbReference>
<keyword evidence="3" id="KW-0804">Transcription</keyword>
<keyword evidence="1" id="KW-0805">Transcription regulation</keyword>
<feature type="domain" description="HTH hxlR-type" evidence="4">
    <location>
        <begin position="40"/>
        <end position="138"/>
    </location>
</feature>
<dbReference type="CDD" id="cd00090">
    <property type="entry name" value="HTH_ARSR"/>
    <property type="match status" value="1"/>
</dbReference>
<reference evidence="7 8" key="1">
    <citation type="submission" date="2015-01" db="EMBL/GenBank/DDBJ databases">
        <authorList>
            <person name="MANFREDI Pablo"/>
        </authorList>
    </citation>
    <scope>NUCLEOTIDE SEQUENCE [LARGE SCALE GENOMIC DNA]</scope>
    <source>
        <strain evidence="6 8">Ccy74</strain>
        <strain evidence="5 7">Ccyn2B</strain>
    </source>
</reference>
<dbReference type="InterPro" id="IPR002577">
    <property type="entry name" value="HTH_HxlR"/>
</dbReference>
<evidence type="ECO:0000259" key="4">
    <source>
        <dbReference type="PROSITE" id="PS51118"/>
    </source>
</evidence>
<dbReference type="Proteomes" id="UP000038055">
    <property type="component" value="Unassembled WGS sequence"/>
</dbReference>